<evidence type="ECO:0000259" key="2">
    <source>
        <dbReference type="PROSITE" id="PS50887"/>
    </source>
</evidence>
<dbReference type="PANTHER" id="PTHR46663">
    <property type="entry name" value="DIGUANYLATE CYCLASE DGCT-RELATED"/>
    <property type="match status" value="1"/>
</dbReference>
<dbReference type="SMART" id="SM00267">
    <property type="entry name" value="GGDEF"/>
    <property type="match status" value="1"/>
</dbReference>
<dbReference type="Pfam" id="PF00990">
    <property type="entry name" value="GGDEF"/>
    <property type="match status" value="1"/>
</dbReference>
<comment type="caution">
    <text evidence="3">The sequence shown here is derived from an EMBL/GenBank/DDBJ whole genome shotgun (WGS) entry which is preliminary data.</text>
</comment>
<sequence>MTRQSVSQQPVRLAQETGPDVSRLQTILRRSRPAGTERGDVPRWALILLPALTVLILAVLWVTILERLRLEKDAALNNARVAAGTAASALATHTLKTIHDVDEIALLIKFGYENSPTTFDLKKYQSYGLVTADTALQVTVVGANGRVIVSTIPFSGEVDLSDREHFRMHRERADVGLYLSQPVVGRISHQTSVQATRRINRPDGSFGGVVVVSENPAWLTDGFYSAALGEHGMIAVLSRRGFMLSRRAGDAPSRTGDASPSGYLGVRTAIGASPDPIDHVERIVSTREIKQYGLTVVAGLSVAEALDDYWRMRRVYLTMATVISVILVGLSTWITALILELLRGKEALRQLAHTDALTGLSNRARIMDLLAAVIVRPGAAGRVAVIFVDLDRFKELNDTFGHHLGDAILGEIARRLTDATQGRARIGRLGGDEFLVIVEDDCARDAASQIATGITAALEAPFDVHGRNYSVRASLGVAVLQPGERASDLVKTADRAMYDAKERNRVNRVPSMPGALAA</sequence>
<dbReference type="EMBL" id="CAJHCQ010000004">
    <property type="protein sequence ID" value="CAD6528641.1"/>
    <property type="molecule type" value="Genomic_DNA"/>
</dbReference>
<dbReference type="Proteomes" id="UP000656319">
    <property type="component" value="Unassembled WGS sequence"/>
</dbReference>
<dbReference type="CDD" id="cd12914">
    <property type="entry name" value="PDC1_DGC_like"/>
    <property type="match status" value="1"/>
</dbReference>
<feature type="transmembrane region" description="Helical" evidence="1">
    <location>
        <begin position="315"/>
        <end position="339"/>
    </location>
</feature>
<dbReference type="InterPro" id="IPR043128">
    <property type="entry name" value="Rev_trsase/Diguanyl_cyclase"/>
</dbReference>
<dbReference type="PANTHER" id="PTHR46663:SF2">
    <property type="entry name" value="GGDEF DOMAIN-CONTAINING PROTEIN"/>
    <property type="match status" value="1"/>
</dbReference>
<dbReference type="InterPro" id="IPR000160">
    <property type="entry name" value="GGDEF_dom"/>
</dbReference>
<evidence type="ECO:0000313" key="4">
    <source>
        <dbReference type="Proteomes" id="UP000656319"/>
    </source>
</evidence>
<dbReference type="PROSITE" id="PS50887">
    <property type="entry name" value="GGDEF"/>
    <property type="match status" value="1"/>
</dbReference>
<gene>
    <name evidence="3" type="ORF">LMG27952_02254</name>
</gene>
<dbReference type="SUPFAM" id="SSF55073">
    <property type="entry name" value="Nucleotide cyclase"/>
    <property type="match status" value="1"/>
</dbReference>
<dbReference type="InterPro" id="IPR029787">
    <property type="entry name" value="Nucleotide_cyclase"/>
</dbReference>
<evidence type="ECO:0000256" key="1">
    <source>
        <dbReference type="SAM" id="Phobius"/>
    </source>
</evidence>
<feature type="transmembrane region" description="Helical" evidence="1">
    <location>
        <begin position="44"/>
        <end position="64"/>
    </location>
</feature>
<dbReference type="NCBIfam" id="TIGR00254">
    <property type="entry name" value="GGDEF"/>
    <property type="match status" value="1"/>
</dbReference>
<keyword evidence="4" id="KW-1185">Reference proteome</keyword>
<name>A0ABM8NJL4_9BURK</name>
<dbReference type="Gene3D" id="3.30.70.270">
    <property type="match status" value="1"/>
</dbReference>
<feature type="domain" description="GGDEF" evidence="2">
    <location>
        <begin position="381"/>
        <end position="511"/>
    </location>
</feature>
<reference evidence="3 4" key="1">
    <citation type="submission" date="2020-10" db="EMBL/GenBank/DDBJ databases">
        <authorList>
            <person name="Peeters C."/>
        </authorList>
    </citation>
    <scope>NUCLEOTIDE SEQUENCE [LARGE SCALE GENOMIC DNA]</scope>
    <source>
        <strain evidence="3 4">LMG 27952</strain>
    </source>
</reference>
<dbReference type="CDD" id="cd01949">
    <property type="entry name" value="GGDEF"/>
    <property type="match status" value="1"/>
</dbReference>
<accession>A0ABM8NJL4</accession>
<protein>
    <recommendedName>
        <fullName evidence="2">GGDEF domain-containing protein</fullName>
    </recommendedName>
</protein>
<evidence type="ECO:0000313" key="3">
    <source>
        <dbReference type="EMBL" id="CAD6528641.1"/>
    </source>
</evidence>
<keyword evidence="1" id="KW-0812">Transmembrane</keyword>
<organism evidence="3 4">
    <name type="scientific">Paraburkholderia hiiakae</name>
    <dbReference type="NCBI Taxonomy" id="1081782"/>
    <lineage>
        <taxon>Bacteria</taxon>
        <taxon>Pseudomonadati</taxon>
        <taxon>Pseudomonadota</taxon>
        <taxon>Betaproteobacteria</taxon>
        <taxon>Burkholderiales</taxon>
        <taxon>Burkholderiaceae</taxon>
        <taxon>Paraburkholderia</taxon>
    </lineage>
</organism>
<keyword evidence="1" id="KW-1133">Transmembrane helix</keyword>
<proteinExistence type="predicted"/>
<dbReference type="CDD" id="cd12915">
    <property type="entry name" value="PDC2_DGC_like"/>
    <property type="match status" value="1"/>
</dbReference>
<dbReference type="Gene3D" id="3.30.450.20">
    <property type="entry name" value="PAS domain"/>
    <property type="match status" value="2"/>
</dbReference>
<dbReference type="InterPro" id="IPR052163">
    <property type="entry name" value="DGC-Regulatory_Protein"/>
</dbReference>
<keyword evidence="1" id="KW-0472">Membrane</keyword>